<accession>A0A6J5FQX3</accession>
<protein>
    <submittedName>
        <fullName evidence="4">D-inositol-3-phosphate glycosyltransferase</fullName>
        <ecNumber evidence="4">2.4.1.250</ecNumber>
    </submittedName>
</protein>
<keyword evidence="1 4" id="KW-0808">Transferase</keyword>
<dbReference type="Pfam" id="PF00534">
    <property type="entry name" value="Glycos_transf_1"/>
    <property type="match status" value="1"/>
</dbReference>
<dbReference type="Pfam" id="PF13439">
    <property type="entry name" value="Glyco_transf_4"/>
    <property type="match status" value="1"/>
</dbReference>
<dbReference type="GO" id="GO:0009103">
    <property type="term" value="P:lipopolysaccharide biosynthetic process"/>
    <property type="evidence" value="ECO:0007669"/>
    <property type="project" value="TreeGrafter"/>
</dbReference>
<reference evidence="4 5" key="1">
    <citation type="submission" date="2020-04" db="EMBL/GenBank/DDBJ databases">
        <authorList>
            <person name="De Canck E."/>
        </authorList>
    </citation>
    <scope>NUCLEOTIDE SEQUENCE [LARGE SCALE GENOMIC DNA]</scope>
    <source>
        <strain evidence="4 5">LMG 27177</strain>
    </source>
</reference>
<dbReference type="InterPro" id="IPR001296">
    <property type="entry name" value="Glyco_trans_1"/>
</dbReference>
<name>A0A6J5FQX3_9BURK</name>
<dbReference type="PANTHER" id="PTHR46401:SF2">
    <property type="entry name" value="GLYCOSYLTRANSFERASE WBBK-RELATED"/>
    <property type="match status" value="1"/>
</dbReference>
<dbReference type="AlphaFoldDB" id="A0A6J5FQX3"/>
<dbReference type="GO" id="GO:0102710">
    <property type="term" value="F:D-inositol-3-phosphate glycosyltransferase activity"/>
    <property type="evidence" value="ECO:0007669"/>
    <property type="project" value="UniProtKB-EC"/>
</dbReference>
<gene>
    <name evidence="4" type="primary">mshA_6</name>
    <name evidence="4" type="ORF">LMG27177_01421</name>
</gene>
<organism evidence="4 5">
    <name type="scientific">Paraburkholderia fynbosensis</name>
    <dbReference type="NCBI Taxonomy" id="1200993"/>
    <lineage>
        <taxon>Bacteria</taxon>
        <taxon>Pseudomonadati</taxon>
        <taxon>Pseudomonadota</taxon>
        <taxon>Betaproteobacteria</taxon>
        <taxon>Burkholderiales</taxon>
        <taxon>Burkholderiaceae</taxon>
        <taxon>Paraburkholderia</taxon>
    </lineage>
</organism>
<evidence type="ECO:0000256" key="1">
    <source>
        <dbReference type="ARBA" id="ARBA00022679"/>
    </source>
</evidence>
<evidence type="ECO:0000259" key="3">
    <source>
        <dbReference type="Pfam" id="PF13439"/>
    </source>
</evidence>
<keyword evidence="5" id="KW-1185">Reference proteome</keyword>
<evidence type="ECO:0000313" key="5">
    <source>
        <dbReference type="Proteomes" id="UP000494252"/>
    </source>
</evidence>
<dbReference type="EC" id="2.4.1.250" evidence="4"/>
<feature type="domain" description="Glycosyl transferase family 1" evidence="2">
    <location>
        <begin position="189"/>
        <end position="340"/>
    </location>
</feature>
<dbReference type="PANTHER" id="PTHR46401">
    <property type="entry name" value="GLYCOSYLTRANSFERASE WBBK-RELATED"/>
    <property type="match status" value="1"/>
</dbReference>
<proteinExistence type="predicted"/>
<dbReference type="CDD" id="cd03809">
    <property type="entry name" value="GT4_MtfB-like"/>
    <property type="match status" value="1"/>
</dbReference>
<sequence length="365" mass="40741">MKNMQPAAPSFIYNGRFATQKTTGVQRVARELIAALGHLPDNGGVTLVVPPQPELQSVAGTHLVKIGFGKGVFWEQLVLPLFAGRHRIVNLSNSASIFRLNQVIYMHDAAVFDVPAHFSRRFRAWYRFMFWILARTSSCVVTNSDFSRQRLAHHCAVPAERISVVPLGADHLDAITPDASVLQEHGLVSKRFVLAVSNMNPTKNFGRILESFRQLNDPSIDLVIVGMKNASVFGEVQDMRAIAPNIKAVGYLNDQKLKALYQHAHCFVYPSIYEGFGIPPLEAMRCGCPVIVARSSALPETCGDAALYCDPFSSEDIADKMRTLLSKPDIRSTMIERGYSHAARFRWDTSAEMLRQVINRSWRNP</sequence>
<dbReference type="Gene3D" id="3.40.50.2000">
    <property type="entry name" value="Glycogen Phosphorylase B"/>
    <property type="match status" value="2"/>
</dbReference>
<feature type="domain" description="Glycosyltransferase subfamily 4-like N-terminal" evidence="3">
    <location>
        <begin position="88"/>
        <end position="170"/>
    </location>
</feature>
<evidence type="ECO:0000313" key="4">
    <source>
        <dbReference type="EMBL" id="CAB3783077.1"/>
    </source>
</evidence>
<dbReference type="Proteomes" id="UP000494252">
    <property type="component" value="Unassembled WGS sequence"/>
</dbReference>
<keyword evidence="4" id="KW-0328">Glycosyltransferase</keyword>
<dbReference type="EMBL" id="CADIKI010000003">
    <property type="protein sequence ID" value="CAB3783077.1"/>
    <property type="molecule type" value="Genomic_DNA"/>
</dbReference>
<dbReference type="SUPFAM" id="SSF53756">
    <property type="entry name" value="UDP-Glycosyltransferase/glycogen phosphorylase"/>
    <property type="match status" value="1"/>
</dbReference>
<evidence type="ECO:0000259" key="2">
    <source>
        <dbReference type="Pfam" id="PF00534"/>
    </source>
</evidence>
<dbReference type="InterPro" id="IPR028098">
    <property type="entry name" value="Glyco_trans_4-like_N"/>
</dbReference>